<comment type="cofactor">
    <cofactor evidence="1">
        <name>Mg(2+)</name>
        <dbReference type="ChEBI" id="CHEBI:18420"/>
    </cofactor>
</comment>
<dbReference type="Pfam" id="PF00570">
    <property type="entry name" value="HRDC"/>
    <property type="match status" value="1"/>
</dbReference>
<feature type="compositionally biased region" description="Acidic residues" evidence="17">
    <location>
        <begin position="467"/>
        <end position="491"/>
    </location>
</feature>
<evidence type="ECO:0000256" key="7">
    <source>
        <dbReference type="ARBA" id="ARBA00022801"/>
    </source>
</evidence>
<evidence type="ECO:0000256" key="10">
    <source>
        <dbReference type="ARBA" id="ARBA00023125"/>
    </source>
</evidence>
<dbReference type="GO" id="GO:0006310">
    <property type="term" value="P:DNA recombination"/>
    <property type="evidence" value="ECO:0007669"/>
    <property type="project" value="InterPro"/>
</dbReference>
<dbReference type="Pfam" id="PF21220">
    <property type="entry name" value="RecQ-1-like_HTH"/>
    <property type="match status" value="1"/>
</dbReference>
<dbReference type="PANTHER" id="PTHR13710">
    <property type="entry name" value="DNA HELICASE RECQ FAMILY MEMBER"/>
    <property type="match status" value="1"/>
</dbReference>
<keyword evidence="22" id="KW-1185">Reference proteome</keyword>
<organism evidence="21 22">
    <name type="scientific">Pseudarcicella hirudinis</name>
    <dbReference type="NCBI Taxonomy" id="1079859"/>
    <lineage>
        <taxon>Bacteria</taxon>
        <taxon>Pseudomonadati</taxon>
        <taxon>Bacteroidota</taxon>
        <taxon>Cytophagia</taxon>
        <taxon>Cytophagales</taxon>
        <taxon>Flectobacillaceae</taxon>
        <taxon>Pseudarcicella</taxon>
    </lineage>
</organism>
<keyword evidence="6" id="KW-0227">DNA damage</keyword>
<name>A0A1I5VSU4_9BACT</name>
<dbReference type="PANTHER" id="PTHR13710:SF105">
    <property type="entry name" value="ATP-DEPENDENT DNA HELICASE Q1"/>
    <property type="match status" value="1"/>
</dbReference>
<evidence type="ECO:0000256" key="8">
    <source>
        <dbReference type="ARBA" id="ARBA00022806"/>
    </source>
</evidence>
<evidence type="ECO:0000256" key="14">
    <source>
        <dbReference type="ARBA" id="ARBA00034808"/>
    </source>
</evidence>
<dbReference type="SUPFAM" id="SSF46785">
    <property type="entry name" value="Winged helix' DNA-binding domain"/>
    <property type="match status" value="2"/>
</dbReference>
<dbReference type="InterPro" id="IPR048671">
    <property type="entry name" value="RecQ-1-like_HTH"/>
</dbReference>
<keyword evidence="7" id="KW-0378">Hydrolase</keyword>
<dbReference type="InterPro" id="IPR032284">
    <property type="entry name" value="RecQ_Zn-bd"/>
</dbReference>
<evidence type="ECO:0000256" key="5">
    <source>
        <dbReference type="ARBA" id="ARBA00022741"/>
    </source>
</evidence>
<keyword evidence="5" id="KW-0547">Nucleotide-binding</keyword>
<dbReference type="InterPro" id="IPR027417">
    <property type="entry name" value="P-loop_NTPase"/>
</dbReference>
<dbReference type="FunFam" id="3.40.50.300:FF:001051">
    <property type="entry name" value="ATP-dependent DNA helicase RecQ"/>
    <property type="match status" value="1"/>
</dbReference>
<dbReference type="FunFam" id="3.40.50.300:FF:000156">
    <property type="entry name" value="ATP-dependent DNA helicase recQ"/>
    <property type="match status" value="1"/>
</dbReference>
<comment type="cofactor">
    <cofactor evidence="2">
        <name>Zn(2+)</name>
        <dbReference type="ChEBI" id="CHEBI:29105"/>
    </cofactor>
</comment>
<dbReference type="GO" id="GO:0003677">
    <property type="term" value="F:DNA binding"/>
    <property type="evidence" value="ECO:0007669"/>
    <property type="project" value="UniProtKB-KW"/>
</dbReference>
<dbReference type="InterPro" id="IPR044876">
    <property type="entry name" value="HRDC_dom_sf"/>
</dbReference>
<dbReference type="SUPFAM" id="SSF52540">
    <property type="entry name" value="P-loop containing nucleoside triphosphate hydrolases"/>
    <property type="match status" value="1"/>
</dbReference>
<dbReference type="SMART" id="SM00487">
    <property type="entry name" value="DEXDc"/>
    <property type="match status" value="1"/>
</dbReference>
<dbReference type="Gene3D" id="3.40.50.300">
    <property type="entry name" value="P-loop containing nucleotide triphosphate hydrolases"/>
    <property type="match status" value="2"/>
</dbReference>
<dbReference type="InterPro" id="IPR010997">
    <property type="entry name" value="HRDC-like_sf"/>
</dbReference>
<dbReference type="PROSITE" id="PS51194">
    <property type="entry name" value="HELICASE_CTER"/>
    <property type="match status" value="1"/>
</dbReference>
<dbReference type="Pfam" id="PF09382">
    <property type="entry name" value="RQC"/>
    <property type="match status" value="2"/>
</dbReference>
<dbReference type="OrthoDB" id="9763310at2"/>
<evidence type="ECO:0000313" key="21">
    <source>
        <dbReference type="EMBL" id="SFQ10648.1"/>
    </source>
</evidence>
<dbReference type="Pfam" id="PF00270">
    <property type="entry name" value="DEAD"/>
    <property type="match status" value="1"/>
</dbReference>
<feature type="domain" description="Helicase ATP-binding" evidence="19">
    <location>
        <begin position="32"/>
        <end position="201"/>
    </location>
</feature>
<dbReference type="GO" id="GO:0009378">
    <property type="term" value="F:four-way junction helicase activity"/>
    <property type="evidence" value="ECO:0007669"/>
    <property type="project" value="TreeGrafter"/>
</dbReference>
<dbReference type="GO" id="GO:0005737">
    <property type="term" value="C:cytoplasm"/>
    <property type="evidence" value="ECO:0007669"/>
    <property type="project" value="TreeGrafter"/>
</dbReference>
<evidence type="ECO:0000256" key="17">
    <source>
        <dbReference type="SAM" id="MobiDB-lite"/>
    </source>
</evidence>
<keyword evidence="10" id="KW-0238">DNA-binding</keyword>
<dbReference type="SUPFAM" id="SSF47819">
    <property type="entry name" value="HRDC-like"/>
    <property type="match status" value="1"/>
</dbReference>
<dbReference type="InterPro" id="IPR036388">
    <property type="entry name" value="WH-like_DNA-bd_sf"/>
</dbReference>
<dbReference type="InterPro" id="IPR002121">
    <property type="entry name" value="HRDC_dom"/>
</dbReference>
<dbReference type="Pfam" id="PF16124">
    <property type="entry name" value="RecQ_Zn_bind"/>
    <property type="match status" value="1"/>
</dbReference>
<dbReference type="EMBL" id="FOXH01000010">
    <property type="protein sequence ID" value="SFQ10648.1"/>
    <property type="molecule type" value="Genomic_DNA"/>
</dbReference>
<feature type="compositionally biased region" description="Basic residues" evidence="17">
    <location>
        <begin position="498"/>
        <end position="509"/>
    </location>
</feature>
<evidence type="ECO:0000256" key="2">
    <source>
        <dbReference type="ARBA" id="ARBA00001947"/>
    </source>
</evidence>
<evidence type="ECO:0000256" key="9">
    <source>
        <dbReference type="ARBA" id="ARBA00022840"/>
    </source>
</evidence>
<dbReference type="RefSeq" id="WP_092018255.1">
    <property type="nucleotide sequence ID" value="NZ_FOXH01000010.1"/>
</dbReference>
<evidence type="ECO:0000313" key="22">
    <source>
        <dbReference type="Proteomes" id="UP000199306"/>
    </source>
</evidence>
<dbReference type="GO" id="GO:0006281">
    <property type="term" value="P:DNA repair"/>
    <property type="evidence" value="ECO:0007669"/>
    <property type="project" value="UniProtKB-KW"/>
</dbReference>
<sequence length="785" mass="89582">MSVSQETNNLLKDKLKETFGFSQFRGEQEEIIQNTLDGKNTFVIMPTGAGKSLCYQMPAIAMDGTAIVISPLIALMKNQVDQMNAFGINAQFLNSSLNKTEMNKVKTEVLNGEVKLLYIAPESLTKEDNLEFLKQAKLSFVAIDEAHCISEWGHDFRPEYRRIKSIVESLDSNLPIIALTATATPKVQQDIQKNLNMEDSTIFKSSFNRKNLYYEIRAKKDIDKQIIRYIKSNHGKAGIIYCLSRKKVEEVAELLNVNGIKALPYHAGLDGSVRMANQEAFLNEEVEVMVATIAFGMGIDKPDVRFVIHYDTPKSLEGYYQETGRAGRDGLEGNCIMFYAHEDIIKLDKFNKDKTVTERDNAKMLLNEMVSYSNLGSCRRRQLLHYFGEYFPQDCGFCDNCLKPTPKYKAEEEVALAIRAVDLTGERFDAQHLAEVLMGVKNQYITSYEHHKLDIFGKGKNFFKLQEDEDEDEDDDDEQDEEFSDEEDEDGNPISKAPKPKPAPKAKKKKEPELNPVDQWVSLIRQITILGFLEKDIENYGIVKVSEKGRSFLKDSFPITLSKDHDYEHESIEDDKDDEKAASGGGKAYDEALFELLKNLRKKIAKEKNLPPYVIFQDPSLEEMATTYPITREDMAQINGVGMGKVVKFGRPFIDLISRYVEENEIETATEVVVKSTVNKSKIKIHIIQQVDRKVDLDVIAEQKELTMAEIIEEIEHICYSGTKLNLDYYINQVIEPDKQEEIFDYFMSAETDNIAIALRDCDIEDISEEELRLMRIKFLSEVAN</sequence>
<reference evidence="21 22" key="1">
    <citation type="submission" date="2016-10" db="EMBL/GenBank/DDBJ databases">
        <authorList>
            <person name="de Groot N.N."/>
        </authorList>
    </citation>
    <scope>NUCLEOTIDE SEQUENCE [LARGE SCALE GENOMIC DNA]</scope>
    <source>
        <strain evidence="22">E92,LMG 26720,CCM 7988</strain>
    </source>
</reference>
<dbReference type="Proteomes" id="UP000199306">
    <property type="component" value="Unassembled WGS sequence"/>
</dbReference>
<evidence type="ECO:0000256" key="16">
    <source>
        <dbReference type="ARBA" id="ARBA00044550"/>
    </source>
</evidence>
<keyword evidence="12" id="KW-0413">Isomerase</keyword>
<keyword evidence="11" id="KW-0234">DNA repair</keyword>
<dbReference type="InterPro" id="IPR011545">
    <property type="entry name" value="DEAD/DEAH_box_helicase_dom"/>
</dbReference>
<dbReference type="PROSITE" id="PS51192">
    <property type="entry name" value="HELICASE_ATP_BIND_1"/>
    <property type="match status" value="1"/>
</dbReference>
<dbReference type="SMART" id="SM00956">
    <property type="entry name" value="RQC"/>
    <property type="match status" value="1"/>
</dbReference>
<dbReference type="SMART" id="SM00490">
    <property type="entry name" value="HELICc"/>
    <property type="match status" value="1"/>
</dbReference>
<feature type="domain" description="HRDC" evidence="18">
    <location>
        <begin position="587"/>
        <end position="667"/>
    </location>
</feature>
<dbReference type="GO" id="GO:0030894">
    <property type="term" value="C:replisome"/>
    <property type="evidence" value="ECO:0007669"/>
    <property type="project" value="TreeGrafter"/>
</dbReference>
<dbReference type="CDD" id="cd18794">
    <property type="entry name" value="SF2_C_RecQ"/>
    <property type="match status" value="1"/>
</dbReference>
<evidence type="ECO:0000256" key="1">
    <source>
        <dbReference type="ARBA" id="ARBA00001946"/>
    </source>
</evidence>
<accession>A0A1I5VSU4</accession>
<comment type="catalytic activity">
    <reaction evidence="13">
        <text>Couples ATP hydrolysis with the unwinding of duplex DNA by translocating in the 3'-5' direction.</text>
        <dbReference type="EC" id="5.6.2.4"/>
    </reaction>
</comment>
<dbReference type="SMART" id="SM00341">
    <property type="entry name" value="HRDC"/>
    <property type="match status" value="1"/>
</dbReference>
<dbReference type="Gene3D" id="1.10.10.1390">
    <property type="entry name" value="ATP-dependent DNA helicase RecQ"/>
    <property type="match status" value="1"/>
</dbReference>
<dbReference type="NCBIfam" id="TIGR00614">
    <property type="entry name" value="recQ_fam"/>
    <property type="match status" value="1"/>
</dbReference>
<evidence type="ECO:0000259" key="20">
    <source>
        <dbReference type="PROSITE" id="PS51194"/>
    </source>
</evidence>
<dbReference type="GO" id="GO:0006260">
    <property type="term" value="P:DNA replication"/>
    <property type="evidence" value="ECO:0007669"/>
    <property type="project" value="InterPro"/>
</dbReference>
<evidence type="ECO:0000259" key="18">
    <source>
        <dbReference type="PROSITE" id="PS50967"/>
    </source>
</evidence>
<dbReference type="EC" id="5.6.2.4" evidence="14"/>
<evidence type="ECO:0000256" key="6">
    <source>
        <dbReference type="ARBA" id="ARBA00022763"/>
    </source>
</evidence>
<dbReference type="GO" id="GO:0005524">
    <property type="term" value="F:ATP binding"/>
    <property type="evidence" value="ECO:0007669"/>
    <property type="project" value="UniProtKB-KW"/>
</dbReference>
<evidence type="ECO:0000256" key="13">
    <source>
        <dbReference type="ARBA" id="ARBA00034617"/>
    </source>
</evidence>
<evidence type="ECO:0000259" key="19">
    <source>
        <dbReference type="PROSITE" id="PS51192"/>
    </source>
</evidence>
<evidence type="ECO:0000256" key="15">
    <source>
        <dbReference type="ARBA" id="ARBA00044535"/>
    </source>
</evidence>
<dbReference type="STRING" id="1079859.SAMN04515674_11046"/>
<dbReference type="CDD" id="cd17920">
    <property type="entry name" value="DEXHc_RecQ"/>
    <property type="match status" value="1"/>
</dbReference>
<evidence type="ECO:0000256" key="4">
    <source>
        <dbReference type="ARBA" id="ARBA00022723"/>
    </source>
</evidence>
<dbReference type="AlphaFoldDB" id="A0A1I5VSU4"/>
<keyword evidence="8 21" id="KW-0347">Helicase</keyword>
<dbReference type="Pfam" id="PF00271">
    <property type="entry name" value="Helicase_C"/>
    <property type="match status" value="1"/>
</dbReference>
<keyword evidence="4" id="KW-0479">Metal-binding</keyword>
<dbReference type="FunFam" id="1.10.150.80:FF:000002">
    <property type="entry name" value="ATP-dependent DNA helicase RecQ"/>
    <property type="match status" value="1"/>
</dbReference>
<protein>
    <recommendedName>
        <fullName evidence="15">ATP-dependent DNA helicase RecQ</fullName>
        <ecNumber evidence="14">5.6.2.4</ecNumber>
    </recommendedName>
    <alternativeName>
        <fullName evidence="16">DNA 3'-5' helicase RecQ</fullName>
    </alternativeName>
</protein>
<dbReference type="GO" id="GO:0043138">
    <property type="term" value="F:3'-5' DNA helicase activity"/>
    <property type="evidence" value="ECO:0007669"/>
    <property type="project" value="UniProtKB-EC"/>
</dbReference>
<evidence type="ECO:0000256" key="11">
    <source>
        <dbReference type="ARBA" id="ARBA00023204"/>
    </source>
</evidence>
<comment type="similarity">
    <text evidence="3">Belongs to the helicase family. RecQ subfamily.</text>
</comment>
<dbReference type="GO" id="GO:0016787">
    <property type="term" value="F:hydrolase activity"/>
    <property type="evidence" value="ECO:0007669"/>
    <property type="project" value="UniProtKB-KW"/>
</dbReference>
<feature type="domain" description="Helicase C-terminal" evidence="20">
    <location>
        <begin position="221"/>
        <end position="370"/>
    </location>
</feature>
<dbReference type="Gene3D" id="1.10.150.80">
    <property type="entry name" value="HRDC domain"/>
    <property type="match status" value="1"/>
</dbReference>
<evidence type="ECO:0000256" key="3">
    <source>
        <dbReference type="ARBA" id="ARBA00005446"/>
    </source>
</evidence>
<dbReference type="InterPro" id="IPR036390">
    <property type="entry name" value="WH_DNA-bd_sf"/>
</dbReference>
<dbReference type="GO" id="GO:0043590">
    <property type="term" value="C:bacterial nucleoid"/>
    <property type="evidence" value="ECO:0007669"/>
    <property type="project" value="TreeGrafter"/>
</dbReference>
<proteinExistence type="inferred from homology"/>
<dbReference type="InterPro" id="IPR001650">
    <property type="entry name" value="Helicase_C-like"/>
</dbReference>
<dbReference type="Gene3D" id="1.10.10.10">
    <property type="entry name" value="Winged helix-like DNA-binding domain superfamily/Winged helix DNA-binding domain"/>
    <property type="match status" value="1"/>
</dbReference>
<dbReference type="GO" id="GO:0046872">
    <property type="term" value="F:metal ion binding"/>
    <property type="evidence" value="ECO:0007669"/>
    <property type="project" value="UniProtKB-KW"/>
</dbReference>
<feature type="region of interest" description="Disordered" evidence="17">
    <location>
        <begin position="467"/>
        <end position="512"/>
    </location>
</feature>
<dbReference type="PROSITE" id="PS50967">
    <property type="entry name" value="HRDC"/>
    <property type="match status" value="1"/>
</dbReference>
<dbReference type="InterPro" id="IPR018982">
    <property type="entry name" value="RQC_domain"/>
</dbReference>
<dbReference type="InterPro" id="IPR004589">
    <property type="entry name" value="DNA_helicase_ATP-dep_RecQ"/>
</dbReference>
<keyword evidence="9" id="KW-0067">ATP-binding</keyword>
<evidence type="ECO:0000256" key="12">
    <source>
        <dbReference type="ARBA" id="ARBA00023235"/>
    </source>
</evidence>
<dbReference type="InterPro" id="IPR014001">
    <property type="entry name" value="Helicase_ATP-bd"/>
</dbReference>
<gene>
    <name evidence="21" type="ORF">SAMN04515674_11046</name>
</gene>